<sequence length="52" mass="5357">MRRLAGALLGVAAVVVAAWVPFWWWAPTGSPVAFALLALTPLVTVLAVVVAG</sequence>
<dbReference type="Proteomes" id="UP001500457">
    <property type="component" value="Unassembled WGS sequence"/>
</dbReference>
<reference evidence="3" key="1">
    <citation type="journal article" date="2019" name="Int. J. Syst. Evol. Microbiol.">
        <title>The Global Catalogue of Microorganisms (GCM) 10K type strain sequencing project: providing services to taxonomists for standard genome sequencing and annotation.</title>
        <authorList>
            <consortium name="The Broad Institute Genomics Platform"/>
            <consortium name="The Broad Institute Genome Sequencing Center for Infectious Disease"/>
            <person name="Wu L."/>
            <person name="Ma J."/>
        </authorList>
    </citation>
    <scope>NUCLEOTIDE SEQUENCE [LARGE SCALE GENOMIC DNA]</scope>
    <source>
        <strain evidence="3">JCM 17983</strain>
    </source>
</reference>
<evidence type="ECO:0000313" key="2">
    <source>
        <dbReference type="EMBL" id="GAA4861675.1"/>
    </source>
</evidence>
<dbReference type="RefSeq" id="WP_274232828.1">
    <property type="nucleotide sequence ID" value="NZ_BAABHQ010000001.1"/>
</dbReference>
<name>A0ABP9DY49_9PSEU</name>
<evidence type="ECO:0000313" key="3">
    <source>
        <dbReference type="Proteomes" id="UP001500457"/>
    </source>
</evidence>
<keyword evidence="1" id="KW-0472">Membrane</keyword>
<keyword evidence="1" id="KW-0812">Transmembrane</keyword>
<accession>A0ABP9DY49</accession>
<organism evidence="2 3">
    <name type="scientific">Actinomycetospora straminea</name>
    <dbReference type="NCBI Taxonomy" id="663607"/>
    <lineage>
        <taxon>Bacteria</taxon>
        <taxon>Bacillati</taxon>
        <taxon>Actinomycetota</taxon>
        <taxon>Actinomycetes</taxon>
        <taxon>Pseudonocardiales</taxon>
        <taxon>Pseudonocardiaceae</taxon>
        <taxon>Actinomycetospora</taxon>
    </lineage>
</organism>
<keyword evidence="3" id="KW-1185">Reference proteome</keyword>
<keyword evidence="1" id="KW-1133">Transmembrane helix</keyword>
<protein>
    <submittedName>
        <fullName evidence="2">Uncharacterized protein</fullName>
    </submittedName>
</protein>
<dbReference type="EMBL" id="BAABHQ010000001">
    <property type="protein sequence ID" value="GAA4861675.1"/>
    <property type="molecule type" value="Genomic_DNA"/>
</dbReference>
<gene>
    <name evidence="2" type="ORF">GCM10023203_06400</name>
</gene>
<evidence type="ECO:0000256" key="1">
    <source>
        <dbReference type="SAM" id="Phobius"/>
    </source>
</evidence>
<comment type="caution">
    <text evidence="2">The sequence shown here is derived from an EMBL/GenBank/DDBJ whole genome shotgun (WGS) entry which is preliminary data.</text>
</comment>
<proteinExistence type="predicted"/>
<feature type="transmembrane region" description="Helical" evidence="1">
    <location>
        <begin position="33"/>
        <end position="51"/>
    </location>
</feature>